<protein>
    <submittedName>
        <fullName evidence="2">Uncharacterized protein</fullName>
    </submittedName>
</protein>
<evidence type="ECO:0000313" key="2">
    <source>
        <dbReference type="WBParaSite" id="maker-unitig_33647-snap-gene-0.2-mRNA-1"/>
    </source>
</evidence>
<dbReference type="WBParaSite" id="maker-unitig_33647-snap-gene-0.2-mRNA-1">
    <property type="protein sequence ID" value="maker-unitig_33647-snap-gene-0.2-mRNA-1"/>
    <property type="gene ID" value="maker-unitig_33647-snap-gene-0.2"/>
</dbReference>
<organism evidence="1 2">
    <name type="scientific">Macrostomum lignano</name>
    <dbReference type="NCBI Taxonomy" id="282301"/>
    <lineage>
        <taxon>Eukaryota</taxon>
        <taxon>Metazoa</taxon>
        <taxon>Spiralia</taxon>
        <taxon>Lophotrochozoa</taxon>
        <taxon>Platyhelminthes</taxon>
        <taxon>Rhabditophora</taxon>
        <taxon>Macrostomorpha</taxon>
        <taxon>Macrostomida</taxon>
        <taxon>Macrostomidae</taxon>
        <taxon>Macrostomum</taxon>
    </lineage>
</organism>
<evidence type="ECO:0000313" key="1">
    <source>
        <dbReference type="Proteomes" id="UP000095280"/>
    </source>
</evidence>
<accession>A0A1I8FGG3</accession>
<dbReference type="Proteomes" id="UP000095280">
    <property type="component" value="Unplaced"/>
</dbReference>
<keyword evidence="1" id="KW-1185">Reference proteome</keyword>
<name>A0A1I8FGG3_9PLAT</name>
<proteinExistence type="predicted"/>
<sequence length="191" mass="20810">MHPASLQGEEFVIGVQLRGLFMVPLRFAGGNGDASGLRSTDHQPESKAVAQCFVATRCSERRLRLRKQSLRAAAAAAAAGRQPRVRGRWNPSDSFVYLVREPFLSDPIRNRLLLLTGNLHPHRRVLPGTYACVRSVIALSNSSRTLIGAYSQFVAVVGISSGMLVLRCLAAGSPCEAYRSLTIRCSRCTLT</sequence>
<reference evidence="2" key="1">
    <citation type="submission" date="2016-11" db="UniProtKB">
        <authorList>
            <consortium name="WormBaseParasite"/>
        </authorList>
    </citation>
    <scope>IDENTIFICATION</scope>
</reference>
<dbReference type="AlphaFoldDB" id="A0A1I8FGG3"/>